<feature type="compositionally biased region" description="Low complexity" evidence="1">
    <location>
        <begin position="1046"/>
        <end position="1057"/>
    </location>
</feature>
<keyword evidence="2" id="KW-0732">Signal</keyword>
<dbReference type="EMBL" id="JAATJH010000005">
    <property type="protein sequence ID" value="NJC27687.1"/>
    <property type="molecule type" value="Genomic_DNA"/>
</dbReference>
<dbReference type="SUPFAM" id="SSF49265">
    <property type="entry name" value="Fibronectin type III"/>
    <property type="match status" value="3"/>
</dbReference>
<evidence type="ECO:0000313" key="4">
    <source>
        <dbReference type="EMBL" id="NJC27687.1"/>
    </source>
</evidence>
<dbReference type="RefSeq" id="WP_168039002.1">
    <property type="nucleotide sequence ID" value="NZ_JAATJH010000005.1"/>
</dbReference>
<dbReference type="CDD" id="cd00063">
    <property type="entry name" value="FN3"/>
    <property type="match status" value="2"/>
</dbReference>
<dbReference type="Proteomes" id="UP000770785">
    <property type="component" value="Unassembled WGS sequence"/>
</dbReference>
<feature type="region of interest" description="Disordered" evidence="1">
    <location>
        <begin position="466"/>
        <end position="534"/>
    </location>
</feature>
<keyword evidence="5" id="KW-1185">Reference proteome</keyword>
<organism evidence="4 5">
    <name type="scientific">Neolewinella antarctica</name>
    <dbReference type="NCBI Taxonomy" id="442734"/>
    <lineage>
        <taxon>Bacteria</taxon>
        <taxon>Pseudomonadati</taxon>
        <taxon>Bacteroidota</taxon>
        <taxon>Saprospiria</taxon>
        <taxon>Saprospirales</taxon>
        <taxon>Lewinellaceae</taxon>
        <taxon>Neolewinella</taxon>
    </lineage>
</organism>
<accession>A0ABX0XEP6</accession>
<reference evidence="4 5" key="1">
    <citation type="submission" date="2020-03" db="EMBL/GenBank/DDBJ databases">
        <title>Genomic Encyclopedia of Type Strains, Phase IV (KMG-IV): sequencing the most valuable type-strain genomes for metagenomic binning, comparative biology and taxonomic classification.</title>
        <authorList>
            <person name="Goeker M."/>
        </authorList>
    </citation>
    <scope>NUCLEOTIDE SEQUENCE [LARGE SCALE GENOMIC DNA]</scope>
    <source>
        <strain evidence="4 5">DSM 105096</strain>
    </source>
</reference>
<feature type="domain" description="Fibronectin type-III" evidence="3">
    <location>
        <begin position="681"/>
        <end position="769"/>
    </location>
</feature>
<protein>
    <recommendedName>
        <fullName evidence="3">Fibronectin type-III domain-containing protein</fullName>
    </recommendedName>
</protein>
<gene>
    <name evidence="4" type="ORF">GGR27_003204</name>
</gene>
<evidence type="ECO:0000259" key="3">
    <source>
        <dbReference type="PROSITE" id="PS50853"/>
    </source>
</evidence>
<feature type="compositionally biased region" description="Polar residues" evidence="1">
    <location>
        <begin position="951"/>
        <end position="968"/>
    </location>
</feature>
<feature type="chain" id="PRO_5045263979" description="Fibronectin type-III domain-containing protein" evidence="2">
    <location>
        <begin position="19"/>
        <end position="1699"/>
    </location>
</feature>
<sequence length="1699" mass="185360">MSRIFLAIAVLFSLGLTAQVTPVQVTVVLNSNSVYPEDFTEPGAAIVTLLLLDDGAGSNRDNLPVLLDLSIKDRSNVDFRTAPANRRMLTLQPNIPLVLTGAQLRPFFDALIESAFLEGRGADAGAVDFGKAGIVLQEGMVELCAEVFLADFPDLPGISNQACGLTLAQLQDPPFNLVPDRQVEANPDDVVPFAWLPGHTAAGPVFYRLTVWEAPYFGASTIDIATFGAPVNTVETMSSESFYNWSVYDGRLTPGRDYAYVVRVIDRTGRANFKNDGFSEFARFSYGEPDETVVISPDCYEPRNFRAVFTGVDEQLQLNWQGRKAPKSGHTITVRRPDGRFVLQTAPDNTPRTLPRKRIKGSTLAYTYATTLANGPGRAGYEIELCVDCPDGTKNCQIVTIAGDPTAPADTTTTTDSTAVDSLNCSPVVQPEVLAAGGDAVRLVWSALSGVEKYYLSWARIVPDPRGQQRDQRAAPAGREQAGEDGLGGDDRVPGAGGAPPNPGMNPGNPSGNDSPPARSTEGQRVPVGGITLEKDATETTVTLLEPGEMYEFTFCRTCVDGTQECTTWVEDFEGCRAEFSPVLVAMNAGSALIGWGEPGNVAERSEGRYEMQVFGNRLALEPGQLGNFAAENYDYLPEQLATTQRLNKYLVYAASVRTACADSALSAWSDPVLFSLNCRLTDSLAVAEITDTSAILSTADRENARYFVFEYRAVGQADWTLSRQRRRPDLSLRDLLPNTNYEARVRYYCDARMWSNYGETVTFTTLPACAPPTEVIISEVGTDLFTLSWTPAEYATETVVTYQNATRLNYYALIRSFGGRVRSARRRAQRALGVHRVRTSDSTMLIDGLIGGAEYNYNLKSNCSVNVSELTATDTATLNCAPPGMVAAVNTQPTATLVILRRTSPTLTRNRLDYRALGDTDWLTSGTGRSGGKLDSLNDLTTYELRATSTCRSGQDSPPSDTIQFSTPVDCRTPDELMVTNLETNTATIAWATTGSVSQWEVRYRPTSGRAALDNRIQNQAAMTGRGFDTRTETMGDIRGGSPGAPGNPTTSTTSNAPPPEVDPYASWQVMLVDEPRVTLGLSIATDYELIVRAQCPTDVTTDWSAPIRLRTLCSDAAPSDAVADNLLSASAELNWRASSGCWTGSQVQLEQLNNFDKSGPAQRRGIRATNDPVREIFVEGRDYRAQGLVANTNYRYRVQTRFQYRTWAGEQDDDGRYVGSQDYGQYGAWTSFQTDECATPVNFVENTLDKSTVEVTWTPSAGVNQYDFQYKLATEGDNSWITFPPVAEPYVVVENVLRGELYDYRVAEVCRDGGVLAGVPGQFGVERVSLANGLYACGVLTDVDVSNQTPMAGLSVGDTIMAYDFKVALTRVQGGNGRFTGEGTISVPYFNKAKAKFTFDNIFVNDEARMTDGYMGFGGAGLDILPPWAEGILNAVMEVAGILDQLARAQQIIEMQKLMTCCPGSLSPYAIRQMTAFLDCFERANTDEEIEACDVVMQAGMGDLIESLDSTIAGFDTLIWESVTMDIIREAVVEVEGERLPTYGDYRSAYDVAKAKLTDNYAPLGGGGTEDESFDFELEVEEYDSGTIPSSPNRDITTGTAGYQSSVKALERTARTLVMESIFTTTDAKLNSHAKLKELALSLREGDEDIYQTIRDGVDAAQNDNPEINILEGPERDRLRTVARNMFLAKIQFLIGE</sequence>
<feature type="compositionally biased region" description="Low complexity" evidence="1">
    <location>
        <begin position="505"/>
        <end position="518"/>
    </location>
</feature>
<dbReference type="InterPro" id="IPR003961">
    <property type="entry name" value="FN3_dom"/>
</dbReference>
<dbReference type="InterPro" id="IPR036116">
    <property type="entry name" value="FN3_sf"/>
</dbReference>
<feature type="signal peptide" evidence="2">
    <location>
        <begin position="1"/>
        <end position="18"/>
    </location>
</feature>
<dbReference type="InterPro" id="IPR013783">
    <property type="entry name" value="Ig-like_fold"/>
</dbReference>
<evidence type="ECO:0000313" key="5">
    <source>
        <dbReference type="Proteomes" id="UP000770785"/>
    </source>
</evidence>
<dbReference type="SMART" id="SM00060">
    <property type="entry name" value="FN3"/>
    <property type="match status" value="6"/>
</dbReference>
<proteinExistence type="predicted"/>
<evidence type="ECO:0000256" key="1">
    <source>
        <dbReference type="SAM" id="MobiDB-lite"/>
    </source>
</evidence>
<name>A0ABX0XEP6_9BACT</name>
<feature type="region of interest" description="Disordered" evidence="1">
    <location>
        <begin position="951"/>
        <end position="970"/>
    </location>
</feature>
<evidence type="ECO:0000256" key="2">
    <source>
        <dbReference type="SAM" id="SignalP"/>
    </source>
</evidence>
<dbReference type="PROSITE" id="PS50853">
    <property type="entry name" value="FN3"/>
    <property type="match status" value="2"/>
</dbReference>
<dbReference type="Gene3D" id="2.60.40.10">
    <property type="entry name" value="Immunoglobulins"/>
    <property type="match status" value="3"/>
</dbReference>
<comment type="caution">
    <text evidence="4">The sequence shown here is derived from an EMBL/GenBank/DDBJ whole genome shotgun (WGS) entry which is preliminary data.</text>
</comment>
<feature type="region of interest" description="Disordered" evidence="1">
    <location>
        <begin position="1031"/>
        <end position="1063"/>
    </location>
</feature>
<feature type="domain" description="Fibronectin type-III" evidence="3">
    <location>
        <begin position="1241"/>
        <end position="1333"/>
    </location>
</feature>